<dbReference type="EMBL" id="JAQBIE010000007">
    <property type="protein sequence ID" value="MDB6177254.1"/>
    <property type="molecule type" value="Genomic_DNA"/>
</dbReference>
<name>A0ABT4ZD18_9RHOB</name>
<dbReference type="RefSeq" id="WP_271888380.1">
    <property type="nucleotide sequence ID" value="NZ_JAQBIE010000007.1"/>
</dbReference>
<keyword evidence="2" id="KW-1185">Reference proteome</keyword>
<evidence type="ECO:0000313" key="2">
    <source>
        <dbReference type="Proteomes" id="UP001165641"/>
    </source>
</evidence>
<sequence>MAAITQPWLSLRIGLLQITGMITSLRPALPLIAALCAALFVASAQAEIREHGKYIDIINDKGGNVMEMAQRRSKLARSGKQVRIRGYCRSACTMLITLPNACIGPKARIGFHAPRIPNTTIIPPIVDQIMGNYYRNGIRAKWYGGWNRSIDMNVISAREYVRLDPQTRICSSLGGKKK</sequence>
<accession>A0ABT4ZD18</accession>
<comment type="caution">
    <text evidence="1">The sequence shown here is derived from an EMBL/GenBank/DDBJ whole genome shotgun (WGS) entry which is preliminary data.</text>
</comment>
<protein>
    <submittedName>
        <fullName evidence="1">Uncharacterized protein</fullName>
    </submittedName>
</protein>
<reference evidence="1" key="1">
    <citation type="submission" date="2022-12" db="EMBL/GenBank/DDBJ databases">
        <title>Paracoccus onchidii sp. nov., isolated from a marine invertebrate from the South China Sea.</title>
        <authorList>
            <person name="Xu S."/>
            <person name="Liu Z."/>
            <person name="Xu Y."/>
        </authorList>
    </citation>
    <scope>NUCLEOTIDE SEQUENCE</scope>
    <source>
        <strain evidence="1">Z330</strain>
    </source>
</reference>
<organism evidence="1 2">
    <name type="scientific">Paracoccus onchidii</name>
    <dbReference type="NCBI Taxonomy" id="3017813"/>
    <lineage>
        <taxon>Bacteria</taxon>
        <taxon>Pseudomonadati</taxon>
        <taxon>Pseudomonadota</taxon>
        <taxon>Alphaproteobacteria</taxon>
        <taxon>Rhodobacterales</taxon>
        <taxon>Paracoccaceae</taxon>
        <taxon>Paracoccus</taxon>
    </lineage>
</organism>
<dbReference type="Proteomes" id="UP001165641">
    <property type="component" value="Unassembled WGS sequence"/>
</dbReference>
<gene>
    <name evidence="1" type="ORF">PAF17_06995</name>
</gene>
<evidence type="ECO:0000313" key="1">
    <source>
        <dbReference type="EMBL" id="MDB6177254.1"/>
    </source>
</evidence>
<proteinExistence type="predicted"/>